<organism evidence="8">
    <name type="scientific">Auxenochlorella protothecoides</name>
    <name type="common">Green microalga</name>
    <name type="synonym">Chlorella protothecoides</name>
    <dbReference type="NCBI Taxonomy" id="3075"/>
    <lineage>
        <taxon>Eukaryota</taxon>
        <taxon>Viridiplantae</taxon>
        <taxon>Chlorophyta</taxon>
        <taxon>core chlorophytes</taxon>
        <taxon>Trebouxiophyceae</taxon>
        <taxon>Chlorellales</taxon>
        <taxon>Chlorellaceae</taxon>
        <taxon>Auxenochlorella</taxon>
    </lineage>
</organism>
<evidence type="ECO:0000256" key="3">
    <source>
        <dbReference type="ARBA" id="ARBA00022692"/>
    </source>
</evidence>
<feature type="transmembrane region" description="Helical" evidence="7">
    <location>
        <begin position="128"/>
        <end position="149"/>
    </location>
</feature>
<evidence type="ECO:0000313" key="8">
    <source>
        <dbReference type="EMBL" id="JAT78059.1"/>
    </source>
</evidence>
<proteinExistence type="inferred from homology"/>
<evidence type="ECO:0000256" key="4">
    <source>
        <dbReference type="ARBA" id="ARBA00022780"/>
    </source>
</evidence>
<feature type="transmembrane region" description="Helical" evidence="7">
    <location>
        <begin position="161"/>
        <end position="183"/>
    </location>
</feature>
<dbReference type="PANTHER" id="PTHR33510">
    <property type="entry name" value="PROTEIN TIC 20-II, CHLOROPLASTIC"/>
    <property type="match status" value="1"/>
</dbReference>
<dbReference type="AlphaFoldDB" id="A0A1D2AFT7"/>
<comment type="similarity">
    <text evidence="2 7">Belongs to the Tic20 family.</text>
</comment>
<comment type="subcellular location">
    <subcellularLocation>
        <location evidence="1">Plastid</location>
        <location evidence="1">Chloroplast inner membrane</location>
        <topology evidence="1">Multi-pass membrane protein</topology>
    </subcellularLocation>
    <subcellularLocation>
        <location evidence="7">Plastid</location>
        <location evidence="7">Chloroplast membrane</location>
        <topology evidence="7">Multi-pass membrane protein</topology>
    </subcellularLocation>
</comment>
<protein>
    <recommendedName>
        <fullName evidence="7">Protein TIC 20</fullName>
    </recommendedName>
</protein>
<sequence length="238" mass="25690">MSATTRFPAPFMTGPWGRVAKAAMSRPTPCGSFAGSRHVQGQMASHYYTLGIVPSSPMVHHAARNQSAVPRGGLVLRAQRGGNPQVADRVVSSLPYLIPLFDGLRYGKFIFVQYPAVQYVLAPLQPLISLYFGFPFASLVVFFGVYAGIINNQSFSRFVRLNALQAVLLSVILILPGLLESVFLQSPPRGTALQIYIQLSNAIWLFTSVCVAYGIGASLAGRVAQLPFVSSAAEAQVR</sequence>
<keyword evidence="3 7" id="KW-0812">Transmembrane</keyword>
<reference evidence="8" key="1">
    <citation type="submission" date="2015-08" db="EMBL/GenBank/DDBJ databases">
        <authorList>
            <person name="Babu N.S."/>
            <person name="Beckwith C.J."/>
            <person name="Beseler K.G."/>
            <person name="Brison A."/>
            <person name="Carone J.V."/>
            <person name="Caskin T.P."/>
            <person name="Diamond M."/>
            <person name="Durham M.E."/>
            <person name="Foxe J.M."/>
            <person name="Go M."/>
            <person name="Henderson B.A."/>
            <person name="Jones I.B."/>
            <person name="McGettigan J.A."/>
            <person name="Micheletti S.J."/>
            <person name="Nasrallah M.E."/>
            <person name="Ortiz D."/>
            <person name="Piller C.R."/>
            <person name="Privatt S.R."/>
            <person name="Schneider S.L."/>
            <person name="Sharp S."/>
            <person name="Smith T.C."/>
            <person name="Stanton J.D."/>
            <person name="Ullery H.E."/>
            <person name="Wilson R.J."/>
            <person name="Serrano M.G."/>
            <person name="Buck G."/>
            <person name="Lee V."/>
            <person name="Wang Y."/>
            <person name="Carvalho R."/>
            <person name="Voegtly L."/>
            <person name="Shi R."/>
            <person name="Duckworth R."/>
            <person name="Johnson A."/>
            <person name="Loviza R."/>
            <person name="Walstead R."/>
            <person name="Shah Z."/>
            <person name="Kiflezghi M."/>
            <person name="Wade K."/>
            <person name="Ball S.L."/>
            <person name="Bradley K.W."/>
            <person name="Asai D.J."/>
            <person name="Bowman C.A."/>
            <person name="Russell D.A."/>
            <person name="Pope W.H."/>
            <person name="Jacobs-Sera D."/>
            <person name="Hendrix R.W."/>
            <person name="Hatfull G.F."/>
        </authorList>
    </citation>
    <scope>NUCLEOTIDE SEQUENCE</scope>
</reference>
<evidence type="ECO:0000256" key="1">
    <source>
        <dbReference type="ARBA" id="ARBA00004478"/>
    </source>
</evidence>
<accession>A0A1D2AFT7</accession>
<name>A0A1D2AFT7_AUXPR</name>
<comment type="function">
    <text evidence="7">Involved in protein precursor import into chloroplasts.</text>
</comment>
<evidence type="ECO:0000256" key="2">
    <source>
        <dbReference type="ARBA" id="ARBA00009596"/>
    </source>
</evidence>
<dbReference type="PANTHER" id="PTHR33510:SF5">
    <property type="entry name" value="PROTEIN TIC 20-II, CHLOROPLASTIC"/>
    <property type="match status" value="1"/>
</dbReference>
<keyword evidence="7" id="KW-0934">Plastid</keyword>
<dbReference type="InterPro" id="IPR005691">
    <property type="entry name" value="Tic20"/>
</dbReference>
<keyword evidence="7" id="KW-0150">Chloroplast</keyword>
<comment type="caution">
    <text evidence="7">Lacks conserved residue(s) required for the propagation of feature annotation.</text>
</comment>
<dbReference type="EMBL" id="GDKF01000563">
    <property type="protein sequence ID" value="JAT78059.1"/>
    <property type="molecule type" value="Transcribed_RNA"/>
</dbReference>
<gene>
    <name evidence="8" type="ORF">g.10159</name>
</gene>
<feature type="transmembrane region" description="Helical" evidence="7">
    <location>
        <begin position="195"/>
        <end position="215"/>
    </location>
</feature>
<dbReference type="GO" id="GO:0009706">
    <property type="term" value="C:chloroplast inner membrane"/>
    <property type="evidence" value="ECO:0007669"/>
    <property type="project" value="UniProtKB-SubCell"/>
</dbReference>
<evidence type="ECO:0000256" key="5">
    <source>
        <dbReference type="ARBA" id="ARBA00022989"/>
    </source>
</evidence>
<keyword evidence="5 7" id="KW-1133">Transmembrane helix</keyword>
<dbReference type="Pfam" id="PF16166">
    <property type="entry name" value="TIC20"/>
    <property type="match status" value="1"/>
</dbReference>
<keyword evidence="4" id="KW-1001">Plastid inner membrane</keyword>
<evidence type="ECO:0000256" key="6">
    <source>
        <dbReference type="ARBA" id="ARBA00023136"/>
    </source>
</evidence>
<keyword evidence="6 7" id="KW-0472">Membrane</keyword>
<evidence type="ECO:0000256" key="7">
    <source>
        <dbReference type="RuleBase" id="RU367003"/>
    </source>
</evidence>